<keyword evidence="2" id="KW-0808">Transferase</keyword>
<evidence type="ECO:0000313" key="6">
    <source>
        <dbReference type="EMBL" id="WEK34752.1"/>
    </source>
</evidence>
<dbReference type="Pfam" id="PF01553">
    <property type="entry name" value="Acyltransferase"/>
    <property type="match status" value="1"/>
</dbReference>
<evidence type="ECO:0000256" key="4">
    <source>
        <dbReference type="SAM" id="Phobius"/>
    </source>
</evidence>
<gene>
    <name evidence="6" type="ORF">P0Y53_19880</name>
</gene>
<feature type="transmembrane region" description="Helical" evidence="4">
    <location>
        <begin position="12"/>
        <end position="35"/>
    </location>
</feature>
<evidence type="ECO:0000256" key="2">
    <source>
        <dbReference type="ARBA" id="ARBA00022679"/>
    </source>
</evidence>
<evidence type="ECO:0000313" key="7">
    <source>
        <dbReference type="Proteomes" id="UP001220610"/>
    </source>
</evidence>
<dbReference type="PANTHER" id="PTHR10434">
    <property type="entry name" value="1-ACYL-SN-GLYCEROL-3-PHOSPHATE ACYLTRANSFERASE"/>
    <property type="match status" value="1"/>
</dbReference>
<evidence type="ECO:0000259" key="5">
    <source>
        <dbReference type="SMART" id="SM00563"/>
    </source>
</evidence>
<evidence type="ECO:0000256" key="1">
    <source>
        <dbReference type="ARBA" id="ARBA00005189"/>
    </source>
</evidence>
<keyword evidence="4" id="KW-1133">Transmembrane helix</keyword>
<comment type="pathway">
    <text evidence="1">Lipid metabolism.</text>
</comment>
<dbReference type="PANTHER" id="PTHR10434:SF11">
    <property type="entry name" value="1-ACYL-SN-GLYCEROL-3-PHOSPHATE ACYLTRANSFERASE"/>
    <property type="match status" value="1"/>
</dbReference>
<dbReference type="EMBL" id="CP119311">
    <property type="protein sequence ID" value="WEK34752.1"/>
    <property type="molecule type" value="Genomic_DNA"/>
</dbReference>
<evidence type="ECO:0000256" key="3">
    <source>
        <dbReference type="ARBA" id="ARBA00023315"/>
    </source>
</evidence>
<proteinExistence type="predicted"/>
<feature type="domain" description="Phospholipid/glycerol acyltransferase" evidence="5">
    <location>
        <begin position="80"/>
        <end position="194"/>
    </location>
</feature>
<organism evidence="6 7">
    <name type="scientific">Candidatus Pseudobacter hemicellulosilyticus</name>
    <dbReference type="NCBI Taxonomy" id="3121375"/>
    <lineage>
        <taxon>Bacteria</taxon>
        <taxon>Pseudomonadati</taxon>
        <taxon>Bacteroidota</taxon>
        <taxon>Chitinophagia</taxon>
        <taxon>Chitinophagales</taxon>
        <taxon>Chitinophagaceae</taxon>
        <taxon>Pseudobacter</taxon>
    </lineage>
</organism>
<dbReference type="AlphaFoldDB" id="A0AAJ5WQ92"/>
<dbReference type="GO" id="GO:0003841">
    <property type="term" value="F:1-acylglycerol-3-phosphate O-acyltransferase activity"/>
    <property type="evidence" value="ECO:0007669"/>
    <property type="project" value="TreeGrafter"/>
</dbReference>
<dbReference type="SMART" id="SM00563">
    <property type="entry name" value="PlsC"/>
    <property type="match status" value="1"/>
</dbReference>
<keyword evidence="3 6" id="KW-0012">Acyltransferase</keyword>
<dbReference type="InterPro" id="IPR002123">
    <property type="entry name" value="Plipid/glycerol_acylTrfase"/>
</dbReference>
<dbReference type="Proteomes" id="UP001220610">
    <property type="component" value="Chromosome"/>
</dbReference>
<accession>A0AAJ5WQ92</accession>
<dbReference type="CDD" id="cd07989">
    <property type="entry name" value="LPLAT_AGPAT-like"/>
    <property type="match status" value="1"/>
</dbReference>
<keyword evidence="4" id="KW-0472">Membrane</keyword>
<sequence>MKLIKEILGRILALWAALVFVGTMLVFLIPFILYSYTHPDPTRNIRFLQMARVWMSSFRTLIGCWLTIRGREHFKKGQQYIVVCNHNSLMDIPVSSPAIPHGNKTIAKMEMARIPLFGMIYRSGSVLVDRKNEKSRKDSFRKMIQALNMGLHMCIYPEGTRNKSELPIKAFHDGAFRLALDTGHAIIPGVIFNTKKVLPANKPFYFMPHRLAIHFLPPIAPEPGESTESLKNRVHALMLEYYVANDRP</sequence>
<dbReference type="SUPFAM" id="SSF69593">
    <property type="entry name" value="Glycerol-3-phosphate (1)-acyltransferase"/>
    <property type="match status" value="1"/>
</dbReference>
<protein>
    <submittedName>
        <fullName evidence="6">Lysophospholipid acyltransferase family protein</fullName>
    </submittedName>
</protein>
<name>A0AAJ5WQ92_9BACT</name>
<dbReference type="GO" id="GO:0006654">
    <property type="term" value="P:phosphatidic acid biosynthetic process"/>
    <property type="evidence" value="ECO:0007669"/>
    <property type="project" value="TreeGrafter"/>
</dbReference>
<keyword evidence="4" id="KW-0812">Transmembrane</keyword>
<reference evidence="6" key="1">
    <citation type="submission" date="2023-03" db="EMBL/GenBank/DDBJ databases">
        <title>Andean soil-derived lignocellulolytic bacterial consortium as a source of novel taxa and putative plastic-active enzymes.</title>
        <authorList>
            <person name="Diaz-Garcia L."/>
            <person name="Chuvochina M."/>
            <person name="Feuerriegel G."/>
            <person name="Bunk B."/>
            <person name="Sproer C."/>
            <person name="Streit W.R."/>
            <person name="Rodriguez L.M."/>
            <person name="Overmann J."/>
            <person name="Jimenez D.J."/>
        </authorList>
    </citation>
    <scope>NUCLEOTIDE SEQUENCE</scope>
    <source>
        <strain evidence="6">MAG 7</strain>
    </source>
</reference>